<name>A0A0D8L8A6_MORMO</name>
<protein>
    <submittedName>
        <fullName evidence="1">Uncharacterized protein</fullName>
    </submittedName>
</protein>
<sequence length="92" mass="10490">MENLAQIFILLESCINRDLRCFTGYSQHTAEHNRKKSDISLLKCRDDYPALAGVATGKRIPQCHGLKCCYFFIRSLSICHVCYDHHLSVTNG</sequence>
<organism evidence="1 2">
    <name type="scientific">Morganella morganii</name>
    <name type="common">Proteus morganii</name>
    <dbReference type="NCBI Taxonomy" id="582"/>
    <lineage>
        <taxon>Bacteria</taxon>
        <taxon>Pseudomonadati</taxon>
        <taxon>Pseudomonadota</taxon>
        <taxon>Gammaproteobacteria</taxon>
        <taxon>Enterobacterales</taxon>
        <taxon>Morganellaceae</taxon>
        <taxon>Morganella</taxon>
    </lineage>
</organism>
<gene>
    <name evidence="1" type="ORF">UA45_08075</name>
</gene>
<reference evidence="1 2" key="1">
    <citation type="submission" date="2015-02" db="EMBL/GenBank/DDBJ databases">
        <title>Whole genome shotgun sequencing of cultured foodborne pathogen.</title>
        <authorList>
            <person name="Timme R."/>
            <person name="Allard M.W."/>
            <person name="Strain E."/>
            <person name="Evans P.S."/>
            <person name="Brown E."/>
        </authorList>
    </citation>
    <scope>NUCLEOTIDE SEQUENCE [LARGE SCALE GENOMIC DNA]</scope>
    <source>
        <strain evidence="1 2">GCSL-TSO-24</strain>
    </source>
</reference>
<proteinExistence type="predicted"/>
<accession>A0A0D8L8A6</accession>
<evidence type="ECO:0000313" key="2">
    <source>
        <dbReference type="Proteomes" id="UP000032582"/>
    </source>
</evidence>
<dbReference type="EMBL" id="JZSH01000071">
    <property type="protein sequence ID" value="KJF78155.1"/>
    <property type="molecule type" value="Genomic_DNA"/>
</dbReference>
<dbReference type="Proteomes" id="UP000032582">
    <property type="component" value="Unassembled WGS sequence"/>
</dbReference>
<evidence type="ECO:0000313" key="1">
    <source>
        <dbReference type="EMBL" id="KJF78155.1"/>
    </source>
</evidence>
<comment type="caution">
    <text evidence="1">The sequence shown here is derived from an EMBL/GenBank/DDBJ whole genome shotgun (WGS) entry which is preliminary data.</text>
</comment>
<dbReference type="AlphaFoldDB" id="A0A0D8L8A6"/>